<dbReference type="RefSeq" id="WP_344714512.1">
    <property type="nucleotide sequence ID" value="NZ_BAAAWH010000001.1"/>
</dbReference>
<accession>A0ABV5SYK8</accession>
<proteinExistence type="predicted"/>
<comment type="caution">
    <text evidence="1">The sequence shown here is derived from an EMBL/GenBank/DDBJ whole genome shotgun (WGS) entry which is preliminary data.</text>
</comment>
<dbReference type="Proteomes" id="UP001589611">
    <property type="component" value="Unassembled WGS sequence"/>
</dbReference>
<gene>
    <name evidence="1" type="ORF">ACFFPJ_06445</name>
</gene>
<organism evidence="1 2">
    <name type="scientific">Microbacterium terregens</name>
    <dbReference type="NCBI Taxonomy" id="69363"/>
    <lineage>
        <taxon>Bacteria</taxon>
        <taxon>Bacillati</taxon>
        <taxon>Actinomycetota</taxon>
        <taxon>Actinomycetes</taxon>
        <taxon>Micrococcales</taxon>
        <taxon>Microbacteriaceae</taxon>
        <taxon>Microbacterium</taxon>
    </lineage>
</organism>
<evidence type="ECO:0000313" key="2">
    <source>
        <dbReference type="Proteomes" id="UP001589611"/>
    </source>
</evidence>
<dbReference type="EMBL" id="JBHMBE010000002">
    <property type="protein sequence ID" value="MFB9645432.1"/>
    <property type="molecule type" value="Genomic_DNA"/>
</dbReference>
<evidence type="ECO:0000313" key="1">
    <source>
        <dbReference type="EMBL" id="MFB9645432.1"/>
    </source>
</evidence>
<reference evidence="1 2" key="1">
    <citation type="submission" date="2024-09" db="EMBL/GenBank/DDBJ databases">
        <authorList>
            <person name="Sun Q."/>
            <person name="Mori K."/>
        </authorList>
    </citation>
    <scope>NUCLEOTIDE SEQUENCE [LARGE SCALE GENOMIC DNA]</scope>
    <source>
        <strain evidence="1 2">JCM 1342</strain>
    </source>
</reference>
<protein>
    <submittedName>
        <fullName evidence="1">Uncharacterized protein</fullName>
    </submittedName>
</protein>
<name>A0ABV5SYK8_9MICO</name>
<sequence>MTPTLTGLLNSSKSHLSRYMAETFPNHLPMRQRIRAAAGDIRQTPGTGRDGSGLGSAFDVMADVVVDPEPYSVSNSSMMWTKNHAALAHFASTQANASVANRAADADFYRSVWVLGMLVSSIRSMQSYMSSPLTEVLRRGSDLDGVLDALGDDLIPAAGISELRMLDEIATIELYPHLKAPAHFQPWLGTDYVQAQGDVIAGGVLLDLKADRGTANSVGRFSYLPPTKTIYQLVCYGLLSTEHIEQYGDVASLGIYAARYGSLTTWPLQGLLDELAGKPMDAGAELQMVRALIMQEEYDPTS</sequence>
<keyword evidence="2" id="KW-1185">Reference proteome</keyword>